<evidence type="ECO:0000256" key="2">
    <source>
        <dbReference type="ARBA" id="ARBA00022771"/>
    </source>
</evidence>
<evidence type="ECO:0000256" key="3">
    <source>
        <dbReference type="ARBA" id="ARBA00022833"/>
    </source>
</evidence>
<feature type="compositionally biased region" description="Basic and acidic residues" evidence="5">
    <location>
        <begin position="516"/>
        <end position="529"/>
    </location>
</feature>
<dbReference type="InterPro" id="IPR001876">
    <property type="entry name" value="Znf_RanBP2"/>
</dbReference>
<evidence type="ECO:0000256" key="5">
    <source>
        <dbReference type="SAM" id="MobiDB-lite"/>
    </source>
</evidence>
<dbReference type="PROSITE" id="PS01358">
    <property type="entry name" value="ZF_RANBP2_1"/>
    <property type="match status" value="3"/>
</dbReference>
<sequence length="572" mass="64662">MYKLLKTGHDNLYPVLRIHFQNPKFLNPISQFHSPSETLAPNPKLDFVVNEVKELQSSKYSKPTYKITQLASGTDDPSDRGSLTNAEDCTVQISHPWREWLELMECLLKRGYFGGDENSFRNAELGPKESNRIRTACLNFARDRCSLIRLLSRKDIQTIAGCGCPSLDRKVVNSGKRLRAHVGINEGDVCSSCNLRGDCERAYVKAREDEGGRTVDVMRFLLTYGLDPITGTVENKPCLNQMVKESVRRLLKEMVDYSNENLDSNLPKSTSTTMKRVASVPNHSISQEKLQINVPMKQGDWLCPKCNFLNFARNIKCLRCDELSEERLANLREDQDHLPLKKGDWICDKCNFLNFAKNGRCLQCKEKPPKRHINPGEWECDSCNYINFRRNMVCLKCDHKRPKAAHSSESSAESGCVDGGWPTSKSGGCPNNNSMNFVRGDSDVNDQSYAGQCRQSQDRGVGMWRFVDEGDDDGSHSKSWNEAFGFVDFPIAGGKTELSRNLQKRDKWKLKMLERSKGGMRDMANDDGSRSASIPRSLELTDCTDDEEMSDWFGDGKLETASSLSEPKKFGF</sequence>
<dbReference type="PROSITE" id="PS50199">
    <property type="entry name" value="ZF_RANBP2_2"/>
    <property type="match status" value="3"/>
</dbReference>
<reference evidence="8" key="2">
    <citation type="submission" date="2025-08" db="UniProtKB">
        <authorList>
            <consortium name="RefSeq"/>
        </authorList>
    </citation>
    <scope>IDENTIFICATION</scope>
</reference>
<dbReference type="Pfam" id="PF00641">
    <property type="entry name" value="Zn_ribbon_RanBP"/>
    <property type="match status" value="3"/>
</dbReference>
<feature type="region of interest" description="Disordered" evidence="5">
    <location>
        <begin position="516"/>
        <end position="572"/>
    </location>
</feature>
<evidence type="ECO:0000313" key="7">
    <source>
        <dbReference type="Proteomes" id="UP000694861"/>
    </source>
</evidence>
<gene>
    <name evidence="8" type="primary">LOC103321447</name>
</gene>
<keyword evidence="7" id="KW-1185">Reference proteome</keyword>
<dbReference type="GeneID" id="103321447"/>
<feature type="domain" description="RanBP2-type" evidence="6">
    <location>
        <begin position="341"/>
        <end position="370"/>
    </location>
</feature>
<evidence type="ECO:0000313" key="8">
    <source>
        <dbReference type="RefSeq" id="XP_008221471.1"/>
    </source>
</evidence>
<protein>
    <submittedName>
        <fullName evidence="8">Uncharacterized protein LOC103321447</fullName>
    </submittedName>
</protein>
<dbReference type="PANTHER" id="PTHR23111">
    <property type="entry name" value="ZINC FINGER PROTEIN"/>
    <property type="match status" value="1"/>
</dbReference>
<dbReference type="SMART" id="SM00547">
    <property type="entry name" value="ZnF_RBZ"/>
    <property type="match status" value="3"/>
</dbReference>
<proteinExistence type="predicted"/>
<reference evidence="7" key="1">
    <citation type="journal article" date="2012" name="Nat. Commun.">
        <title>The genome of Prunus mume.</title>
        <authorList>
            <person name="Zhang Q."/>
            <person name="Chen W."/>
            <person name="Sun L."/>
            <person name="Zhao F."/>
            <person name="Huang B."/>
            <person name="Yang W."/>
            <person name="Tao Y."/>
            <person name="Wang J."/>
            <person name="Yuan Z."/>
            <person name="Fan G."/>
            <person name="Xing Z."/>
            <person name="Han C."/>
            <person name="Pan H."/>
            <person name="Zhong X."/>
            <person name="Shi W."/>
            <person name="Liang X."/>
            <person name="Du D."/>
            <person name="Sun F."/>
            <person name="Xu Z."/>
            <person name="Hao R."/>
            <person name="Lv T."/>
            <person name="Lv Y."/>
            <person name="Zheng Z."/>
            <person name="Sun M."/>
            <person name="Luo L."/>
            <person name="Cai M."/>
            <person name="Gao Y."/>
            <person name="Wang J."/>
            <person name="Yin Y."/>
            <person name="Xu X."/>
            <person name="Cheng T."/>
            <person name="Wang J."/>
        </authorList>
    </citation>
    <scope>NUCLEOTIDE SEQUENCE [LARGE SCALE GENOMIC DNA]</scope>
</reference>
<dbReference type="Proteomes" id="UP000694861">
    <property type="component" value="Linkage group LG2"/>
</dbReference>
<dbReference type="RefSeq" id="XP_008221471.1">
    <property type="nucleotide sequence ID" value="XM_008223249.1"/>
</dbReference>
<organism evidence="7 8">
    <name type="scientific">Prunus mume</name>
    <name type="common">Japanese apricot</name>
    <name type="synonym">Armeniaca mume</name>
    <dbReference type="NCBI Taxonomy" id="102107"/>
    <lineage>
        <taxon>Eukaryota</taxon>
        <taxon>Viridiplantae</taxon>
        <taxon>Streptophyta</taxon>
        <taxon>Embryophyta</taxon>
        <taxon>Tracheophyta</taxon>
        <taxon>Spermatophyta</taxon>
        <taxon>Magnoliopsida</taxon>
        <taxon>eudicotyledons</taxon>
        <taxon>Gunneridae</taxon>
        <taxon>Pentapetalae</taxon>
        <taxon>rosids</taxon>
        <taxon>fabids</taxon>
        <taxon>Rosales</taxon>
        <taxon>Rosaceae</taxon>
        <taxon>Amygdaloideae</taxon>
        <taxon>Amygdaleae</taxon>
        <taxon>Prunus</taxon>
    </lineage>
</organism>
<keyword evidence="1" id="KW-0479">Metal-binding</keyword>
<feature type="domain" description="RanBP2-type" evidence="6">
    <location>
        <begin position="297"/>
        <end position="326"/>
    </location>
</feature>
<dbReference type="Gene3D" id="4.10.1060.10">
    <property type="entry name" value="Zinc finger, RanBP2-type"/>
    <property type="match status" value="3"/>
</dbReference>
<evidence type="ECO:0000256" key="4">
    <source>
        <dbReference type="PROSITE-ProRule" id="PRU00322"/>
    </source>
</evidence>
<keyword evidence="2 4" id="KW-0863">Zinc-finger</keyword>
<evidence type="ECO:0000256" key="1">
    <source>
        <dbReference type="ARBA" id="ARBA00022723"/>
    </source>
</evidence>
<keyword evidence="3" id="KW-0862">Zinc</keyword>
<dbReference type="PANTHER" id="PTHR23111:SF23">
    <property type="entry name" value="RAN BP2_NZF ZINC FINGER-LIKE SUPERFAMILY PROTEIN"/>
    <property type="match status" value="1"/>
</dbReference>
<name>A0ABM0N9J6_PRUMU</name>
<evidence type="ECO:0000259" key="6">
    <source>
        <dbReference type="PROSITE" id="PS50199"/>
    </source>
</evidence>
<dbReference type="SUPFAM" id="SSF90209">
    <property type="entry name" value="Ran binding protein zinc finger-like"/>
    <property type="match status" value="3"/>
</dbReference>
<accession>A0ABM0N9J6</accession>
<feature type="domain" description="RanBP2-type" evidence="6">
    <location>
        <begin position="374"/>
        <end position="403"/>
    </location>
</feature>
<dbReference type="InterPro" id="IPR036443">
    <property type="entry name" value="Znf_RanBP2_sf"/>
</dbReference>